<evidence type="ECO:0000313" key="1">
    <source>
        <dbReference type="EMBL" id="VFK22634.1"/>
    </source>
</evidence>
<evidence type="ECO:0000313" key="2">
    <source>
        <dbReference type="EMBL" id="VFK35259.1"/>
    </source>
</evidence>
<proteinExistence type="predicted"/>
<dbReference type="EMBL" id="CAADFP010000352">
    <property type="protein sequence ID" value="VFK35259.1"/>
    <property type="molecule type" value="Genomic_DNA"/>
</dbReference>
<protein>
    <submittedName>
        <fullName evidence="2">Uncharacterized protein</fullName>
    </submittedName>
</protein>
<organism evidence="2">
    <name type="scientific">Candidatus Kentrum sp. LPFa</name>
    <dbReference type="NCBI Taxonomy" id="2126335"/>
    <lineage>
        <taxon>Bacteria</taxon>
        <taxon>Pseudomonadati</taxon>
        <taxon>Pseudomonadota</taxon>
        <taxon>Gammaproteobacteria</taxon>
        <taxon>Candidatus Kentrum</taxon>
    </lineage>
</organism>
<sequence>MQIFITLFCDIGMCRYCSRECSLLRRLSPVAFARIFSSKYTHRKKKDSEKLGLEIKASPPSQSWREALHVLESHELVSSLGILAELERILRKKFTIPASQIEKILAFLRFNSRLSEPHEKKSYRITDTGDMPYLSAAENAQCDALLPVTKNYTP</sequence>
<name>A0A450Y151_9GAMM</name>
<dbReference type="EMBL" id="CAADFM010000351">
    <property type="protein sequence ID" value="VFK22634.1"/>
    <property type="molecule type" value="Genomic_DNA"/>
</dbReference>
<reference evidence="2" key="1">
    <citation type="submission" date="2019-02" db="EMBL/GenBank/DDBJ databases">
        <authorList>
            <person name="Gruber-Vodicka R. H."/>
            <person name="Seah K. B. B."/>
        </authorList>
    </citation>
    <scope>NUCLEOTIDE SEQUENCE</scope>
    <source>
        <strain evidence="1">BECK_S312</strain>
        <strain evidence="2">BECK_S426</strain>
    </source>
</reference>
<gene>
    <name evidence="1" type="ORF">BECKLPF1236A_GA0070988_103513</name>
    <name evidence="2" type="ORF">BECKLPF1236C_GA0070990_103523</name>
</gene>
<accession>A0A450Y151</accession>
<dbReference type="AlphaFoldDB" id="A0A450Y151"/>